<dbReference type="GO" id="GO:0016020">
    <property type="term" value="C:membrane"/>
    <property type="evidence" value="ECO:0007669"/>
    <property type="project" value="UniProtKB-SubCell"/>
</dbReference>
<feature type="domain" description="RING-type" evidence="17">
    <location>
        <begin position="111"/>
        <end position="153"/>
    </location>
</feature>
<protein>
    <recommendedName>
        <fullName evidence="4">RING-type E3 ubiquitin transferase</fullName>
        <ecNumber evidence="4">2.3.2.27</ecNumber>
    </recommendedName>
</protein>
<evidence type="ECO:0000259" key="17">
    <source>
        <dbReference type="PROSITE" id="PS50089"/>
    </source>
</evidence>
<feature type="compositionally biased region" description="Low complexity" evidence="15">
    <location>
        <begin position="318"/>
        <end position="329"/>
    </location>
</feature>
<feature type="transmembrane region" description="Helical" evidence="16">
    <location>
        <begin position="31"/>
        <end position="58"/>
    </location>
</feature>
<dbReference type="Proteomes" id="UP000594263">
    <property type="component" value="Unplaced"/>
</dbReference>
<dbReference type="GO" id="GO:0008270">
    <property type="term" value="F:zinc ion binding"/>
    <property type="evidence" value="ECO:0007669"/>
    <property type="project" value="UniProtKB-KW"/>
</dbReference>
<dbReference type="CDD" id="cd16461">
    <property type="entry name" value="RING-H2_EL5-like"/>
    <property type="match status" value="1"/>
</dbReference>
<dbReference type="Gene3D" id="3.30.40.10">
    <property type="entry name" value="Zinc/RING finger domain, C3HC4 (zinc finger)"/>
    <property type="match status" value="1"/>
</dbReference>
<keyword evidence="7" id="KW-0479">Metal-binding</keyword>
<name>A0A7N0UEG6_KALFE</name>
<keyword evidence="8 14" id="KW-0863">Zinc-finger</keyword>
<dbReference type="Gramene" id="Kaladp0062s0103.1.v1.1">
    <property type="protein sequence ID" value="Kaladp0062s0103.1.v1.1.CDS.1"/>
    <property type="gene ID" value="Kaladp0062s0103.v1.1"/>
</dbReference>
<comment type="subcellular location">
    <subcellularLocation>
        <location evidence="2">Membrane</location>
        <topology evidence="2">Single-pass membrane protein</topology>
    </subcellularLocation>
</comment>
<organism evidence="18 19">
    <name type="scientific">Kalanchoe fedtschenkoi</name>
    <name type="common">Lavender scallops</name>
    <name type="synonym">South American air plant</name>
    <dbReference type="NCBI Taxonomy" id="63787"/>
    <lineage>
        <taxon>Eukaryota</taxon>
        <taxon>Viridiplantae</taxon>
        <taxon>Streptophyta</taxon>
        <taxon>Embryophyta</taxon>
        <taxon>Tracheophyta</taxon>
        <taxon>Spermatophyta</taxon>
        <taxon>Magnoliopsida</taxon>
        <taxon>eudicotyledons</taxon>
        <taxon>Gunneridae</taxon>
        <taxon>Pentapetalae</taxon>
        <taxon>Saxifragales</taxon>
        <taxon>Crassulaceae</taxon>
        <taxon>Kalanchoe</taxon>
    </lineage>
</organism>
<evidence type="ECO:0000256" key="11">
    <source>
        <dbReference type="ARBA" id="ARBA00022989"/>
    </source>
</evidence>
<evidence type="ECO:0000256" key="3">
    <source>
        <dbReference type="ARBA" id="ARBA00004906"/>
    </source>
</evidence>
<comment type="catalytic activity">
    <reaction evidence="1">
        <text>S-ubiquitinyl-[E2 ubiquitin-conjugating enzyme]-L-cysteine + [acceptor protein]-L-lysine = [E2 ubiquitin-conjugating enzyme]-L-cysteine + N(6)-ubiquitinyl-[acceptor protein]-L-lysine.</text>
        <dbReference type="EC" id="2.3.2.27"/>
    </reaction>
</comment>
<evidence type="ECO:0000256" key="6">
    <source>
        <dbReference type="ARBA" id="ARBA00022692"/>
    </source>
</evidence>
<evidence type="ECO:0000256" key="16">
    <source>
        <dbReference type="SAM" id="Phobius"/>
    </source>
</evidence>
<evidence type="ECO:0000256" key="10">
    <source>
        <dbReference type="ARBA" id="ARBA00022833"/>
    </source>
</evidence>
<dbReference type="FunFam" id="3.30.40.10:FF:000187">
    <property type="entry name" value="E3 ubiquitin-protein ligase ATL6"/>
    <property type="match status" value="1"/>
</dbReference>
<evidence type="ECO:0000256" key="15">
    <source>
        <dbReference type="SAM" id="MobiDB-lite"/>
    </source>
</evidence>
<keyword evidence="10" id="KW-0862">Zinc</keyword>
<keyword evidence="19" id="KW-1185">Reference proteome</keyword>
<sequence>MASEALSPIPSDPTASFSDAAHHSADNSFPIIAVAVIGILATAFLLLTYYVFVIKCCLNWHRLDLLRRRHTRPLIPEFHAAEESRGLDESAIRTIPIFRYKNGDGRSFCECAVCLTEFQEEEKLRFIPNCSHAFHIDCIDVWLQNNANCPLCRTSVSATPLHTRQPLTPLFGNPSLYDENFTGNDEDYVIIDLPGRHSVSMDQSLLKADAERSSSSSSNHPQAEVAPLKPEPRLGFKKQRTKLPPQCSSKGDECIDIRSKDDKFDGVQPMRRSFSMGSKDDQQLYLMVQEMGRQQSINQNNDGSEGCSNSSKLRRSFFSLGSGRGSKSSVLPIHSEL</sequence>
<dbReference type="PANTHER" id="PTHR46913">
    <property type="entry name" value="RING-H2 FINGER PROTEIN ATL16"/>
    <property type="match status" value="1"/>
</dbReference>
<dbReference type="GO" id="GO:0061630">
    <property type="term" value="F:ubiquitin protein ligase activity"/>
    <property type="evidence" value="ECO:0007669"/>
    <property type="project" value="UniProtKB-EC"/>
</dbReference>
<dbReference type="EC" id="2.3.2.27" evidence="4"/>
<dbReference type="EnsemblPlants" id="Kaladp0062s0103.1.v1.1">
    <property type="protein sequence ID" value="Kaladp0062s0103.1.v1.1.CDS.1"/>
    <property type="gene ID" value="Kaladp0062s0103.v1.1"/>
</dbReference>
<dbReference type="GO" id="GO:0016567">
    <property type="term" value="P:protein ubiquitination"/>
    <property type="evidence" value="ECO:0007669"/>
    <property type="project" value="InterPro"/>
</dbReference>
<dbReference type="InterPro" id="IPR013083">
    <property type="entry name" value="Znf_RING/FYVE/PHD"/>
</dbReference>
<evidence type="ECO:0000256" key="12">
    <source>
        <dbReference type="ARBA" id="ARBA00023136"/>
    </source>
</evidence>
<accession>A0A7N0UEG6</accession>
<evidence type="ECO:0000256" key="14">
    <source>
        <dbReference type="PROSITE-ProRule" id="PRU00175"/>
    </source>
</evidence>
<evidence type="ECO:0000256" key="4">
    <source>
        <dbReference type="ARBA" id="ARBA00012483"/>
    </source>
</evidence>
<keyword evidence="11 16" id="KW-1133">Transmembrane helix</keyword>
<feature type="region of interest" description="Disordered" evidence="15">
    <location>
        <begin position="318"/>
        <end position="337"/>
    </location>
</feature>
<dbReference type="SUPFAM" id="SSF57850">
    <property type="entry name" value="RING/U-box"/>
    <property type="match status" value="1"/>
</dbReference>
<evidence type="ECO:0000256" key="7">
    <source>
        <dbReference type="ARBA" id="ARBA00022723"/>
    </source>
</evidence>
<keyword evidence="12 16" id="KW-0472">Membrane</keyword>
<dbReference type="AlphaFoldDB" id="A0A7N0UEG6"/>
<comment type="similarity">
    <text evidence="13">Belongs to the RING-type zinc finger family. ATL subfamily.</text>
</comment>
<keyword evidence="9" id="KW-0833">Ubl conjugation pathway</keyword>
<evidence type="ECO:0000256" key="9">
    <source>
        <dbReference type="ARBA" id="ARBA00022786"/>
    </source>
</evidence>
<evidence type="ECO:0000256" key="5">
    <source>
        <dbReference type="ARBA" id="ARBA00022679"/>
    </source>
</evidence>
<dbReference type="SMART" id="SM00184">
    <property type="entry name" value="RING"/>
    <property type="match status" value="1"/>
</dbReference>
<evidence type="ECO:0000313" key="18">
    <source>
        <dbReference type="EnsemblPlants" id="Kaladp0062s0103.1.v1.1.CDS.1"/>
    </source>
</evidence>
<dbReference type="OMA" id="ERSFCEC"/>
<comment type="pathway">
    <text evidence="3">Protein modification; protein ubiquitination.</text>
</comment>
<dbReference type="Pfam" id="PF13639">
    <property type="entry name" value="zf-RING_2"/>
    <property type="match status" value="1"/>
</dbReference>
<dbReference type="PANTHER" id="PTHR46913:SF1">
    <property type="entry name" value="RING-H2 FINGER PROTEIN ATL16"/>
    <property type="match status" value="1"/>
</dbReference>
<evidence type="ECO:0000256" key="13">
    <source>
        <dbReference type="ARBA" id="ARBA00024209"/>
    </source>
</evidence>
<dbReference type="InterPro" id="IPR001841">
    <property type="entry name" value="Znf_RING"/>
</dbReference>
<evidence type="ECO:0000256" key="1">
    <source>
        <dbReference type="ARBA" id="ARBA00000900"/>
    </source>
</evidence>
<keyword evidence="5" id="KW-0808">Transferase</keyword>
<evidence type="ECO:0000313" key="19">
    <source>
        <dbReference type="Proteomes" id="UP000594263"/>
    </source>
</evidence>
<evidence type="ECO:0000256" key="8">
    <source>
        <dbReference type="ARBA" id="ARBA00022771"/>
    </source>
</evidence>
<feature type="region of interest" description="Disordered" evidence="15">
    <location>
        <begin position="205"/>
        <end position="254"/>
    </location>
</feature>
<evidence type="ECO:0000256" key="2">
    <source>
        <dbReference type="ARBA" id="ARBA00004167"/>
    </source>
</evidence>
<reference evidence="18" key="1">
    <citation type="submission" date="2021-01" db="UniProtKB">
        <authorList>
            <consortium name="EnsemblPlants"/>
        </authorList>
    </citation>
    <scope>IDENTIFICATION</scope>
</reference>
<keyword evidence="6 16" id="KW-0812">Transmembrane</keyword>
<dbReference type="PROSITE" id="PS50089">
    <property type="entry name" value="ZF_RING_2"/>
    <property type="match status" value="1"/>
</dbReference>
<proteinExistence type="inferred from homology"/>
<dbReference type="InterPro" id="IPR044600">
    <property type="entry name" value="ATL1/ATL16-like"/>
</dbReference>